<dbReference type="Proteomes" id="UP000265120">
    <property type="component" value="Chromosome 14"/>
</dbReference>
<dbReference type="GeneTree" id="ENSGT00390000010767"/>
<dbReference type="Ensembl" id="ENSCSET00000002379.1">
    <property type="protein sequence ID" value="ENSCSEP00000002339.1"/>
    <property type="gene ID" value="ENSCSEG00000001571.1"/>
</dbReference>
<feature type="domain" description="TAF1C helical bundle" evidence="3">
    <location>
        <begin position="688"/>
        <end position="881"/>
    </location>
</feature>
<dbReference type="Pfam" id="PF20641">
    <property type="entry name" value="TAF1C_beta-prop"/>
    <property type="match status" value="1"/>
</dbReference>
<dbReference type="GO" id="GO:0001164">
    <property type="term" value="F:RNA polymerase I core promoter sequence-specific DNA binding"/>
    <property type="evidence" value="ECO:0007669"/>
    <property type="project" value="TreeGrafter"/>
</dbReference>
<name>A0A3P8UKG2_CYNSE</name>
<evidence type="ECO:0000256" key="1">
    <source>
        <dbReference type="SAM" id="MobiDB-lite"/>
    </source>
</evidence>
<feature type="region of interest" description="Disordered" evidence="1">
    <location>
        <begin position="579"/>
        <end position="654"/>
    </location>
</feature>
<evidence type="ECO:0000313" key="4">
    <source>
        <dbReference type="Ensembl" id="ENSCSEP00000002339.1"/>
    </source>
</evidence>
<feature type="compositionally biased region" description="Low complexity" evidence="1">
    <location>
        <begin position="1013"/>
        <end position="1038"/>
    </location>
</feature>
<dbReference type="OMA" id="CCRRWLK"/>
<dbReference type="InParanoid" id="A0A3P8UKG2"/>
<dbReference type="RefSeq" id="XP_008322834.1">
    <property type="nucleotide sequence ID" value="XM_008324612.3"/>
</dbReference>
<feature type="compositionally biased region" description="Basic residues" evidence="1">
    <location>
        <begin position="1096"/>
        <end position="1105"/>
    </location>
</feature>
<reference evidence="4 5" key="1">
    <citation type="journal article" date="2014" name="Nat. Genet.">
        <title>Whole-genome sequence of a flatfish provides insights into ZW sex chromosome evolution and adaptation to a benthic lifestyle.</title>
        <authorList>
            <person name="Chen S."/>
            <person name="Zhang G."/>
            <person name="Shao C."/>
            <person name="Huang Q."/>
            <person name="Liu G."/>
            <person name="Zhang P."/>
            <person name="Song W."/>
            <person name="An N."/>
            <person name="Chalopin D."/>
            <person name="Volff J.N."/>
            <person name="Hong Y."/>
            <person name="Li Q."/>
            <person name="Sha Z."/>
            <person name="Zhou H."/>
            <person name="Xie M."/>
            <person name="Yu Q."/>
            <person name="Liu Y."/>
            <person name="Xiang H."/>
            <person name="Wang N."/>
            <person name="Wu K."/>
            <person name="Yang C."/>
            <person name="Zhou Q."/>
            <person name="Liao X."/>
            <person name="Yang L."/>
            <person name="Hu Q."/>
            <person name="Zhang J."/>
            <person name="Meng L."/>
            <person name="Jin L."/>
            <person name="Tian Y."/>
            <person name="Lian J."/>
            <person name="Yang J."/>
            <person name="Miao G."/>
            <person name="Liu S."/>
            <person name="Liang Z."/>
            <person name="Yan F."/>
            <person name="Li Y."/>
            <person name="Sun B."/>
            <person name="Zhang H."/>
            <person name="Zhang J."/>
            <person name="Zhu Y."/>
            <person name="Du M."/>
            <person name="Zhao Y."/>
            <person name="Schartl M."/>
            <person name="Tang Q."/>
            <person name="Wang J."/>
        </authorList>
    </citation>
    <scope>NUCLEOTIDE SEQUENCE</scope>
</reference>
<dbReference type="PANTHER" id="PTHR15319:SF1">
    <property type="entry name" value="TATA BOX-BINDING PROTEIN-ASSOCIATED FACTOR RNA POLYMERASE I SUBUNIT C"/>
    <property type="match status" value="1"/>
</dbReference>
<feature type="compositionally biased region" description="Basic and acidic residues" evidence="1">
    <location>
        <begin position="673"/>
        <end position="693"/>
    </location>
</feature>
<dbReference type="Pfam" id="PF20642">
    <property type="entry name" value="TAF1C_HB"/>
    <property type="match status" value="2"/>
</dbReference>
<feature type="region of interest" description="Disordered" evidence="1">
    <location>
        <begin position="667"/>
        <end position="712"/>
    </location>
</feature>
<dbReference type="GO" id="GO:0001650">
    <property type="term" value="C:fibrillar center"/>
    <property type="evidence" value="ECO:0007669"/>
    <property type="project" value="TreeGrafter"/>
</dbReference>
<dbReference type="GeneID" id="103389269"/>
<evidence type="ECO:0000313" key="5">
    <source>
        <dbReference type="Proteomes" id="UP000265120"/>
    </source>
</evidence>
<feature type="region of interest" description="Disordered" evidence="1">
    <location>
        <begin position="1074"/>
        <end position="1105"/>
    </location>
</feature>
<reference evidence="4" key="3">
    <citation type="submission" date="2025-09" db="UniProtKB">
        <authorList>
            <consortium name="Ensembl"/>
        </authorList>
    </citation>
    <scope>IDENTIFICATION</scope>
</reference>
<dbReference type="STRING" id="244447.ENSCSEP00000002339"/>
<evidence type="ECO:0000259" key="2">
    <source>
        <dbReference type="Pfam" id="PF20641"/>
    </source>
</evidence>
<proteinExistence type="predicted"/>
<dbReference type="AlphaFoldDB" id="A0A3P8UKG2"/>
<reference evidence="4" key="2">
    <citation type="submission" date="2025-08" db="UniProtKB">
        <authorList>
            <consortium name="Ensembl"/>
        </authorList>
    </citation>
    <scope>IDENTIFICATION</scope>
</reference>
<feature type="region of interest" description="Disordered" evidence="1">
    <location>
        <begin position="919"/>
        <end position="978"/>
    </location>
</feature>
<protein>
    <submittedName>
        <fullName evidence="4">TATA-box binding protein associated factor, RNA polymerase I subunit C</fullName>
    </submittedName>
</protein>
<dbReference type="InterPro" id="IPR038801">
    <property type="entry name" value="TAF1C"/>
</dbReference>
<dbReference type="InterPro" id="IPR036322">
    <property type="entry name" value="WD40_repeat_dom_sf"/>
</dbReference>
<feature type="compositionally biased region" description="Basic and acidic residues" evidence="1">
    <location>
        <begin position="638"/>
        <end position="652"/>
    </location>
</feature>
<feature type="region of interest" description="Disordered" evidence="1">
    <location>
        <begin position="993"/>
        <end position="1038"/>
    </location>
</feature>
<feature type="domain" description="TAF1C helical bundle" evidence="3">
    <location>
        <begin position="535"/>
        <end position="603"/>
    </location>
</feature>
<dbReference type="KEGG" id="csem:103389269"/>
<dbReference type="InterPro" id="IPR049090">
    <property type="entry name" value="TAF1C_HB"/>
</dbReference>
<feature type="compositionally biased region" description="Low complexity" evidence="1">
    <location>
        <begin position="1074"/>
        <end position="1095"/>
    </location>
</feature>
<organism evidence="4 5">
    <name type="scientific">Cynoglossus semilaevis</name>
    <name type="common">Tongue sole</name>
    <dbReference type="NCBI Taxonomy" id="244447"/>
    <lineage>
        <taxon>Eukaryota</taxon>
        <taxon>Metazoa</taxon>
        <taxon>Chordata</taxon>
        <taxon>Craniata</taxon>
        <taxon>Vertebrata</taxon>
        <taxon>Euteleostomi</taxon>
        <taxon>Actinopterygii</taxon>
        <taxon>Neopterygii</taxon>
        <taxon>Teleostei</taxon>
        <taxon>Neoteleostei</taxon>
        <taxon>Acanthomorphata</taxon>
        <taxon>Carangaria</taxon>
        <taxon>Pleuronectiformes</taxon>
        <taxon>Pleuronectoidei</taxon>
        <taxon>Cynoglossidae</taxon>
        <taxon>Cynoglossinae</taxon>
        <taxon>Cynoglossus</taxon>
    </lineage>
</organism>
<accession>A0A3P8UKG2</accession>
<dbReference type="CTD" id="9013"/>
<dbReference type="OrthoDB" id="2382881at2759"/>
<dbReference type="SUPFAM" id="SSF50978">
    <property type="entry name" value="WD40 repeat-like"/>
    <property type="match status" value="1"/>
</dbReference>
<feature type="compositionally biased region" description="Polar residues" evidence="1">
    <location>
        <begin position="919"/>
        <end position="943"/>
    </location>
</feature>
<keyword evidence="5" id="KW-1185">Reference proteome</keyword>
<feature type="compositionally biased region" description="Polar residues" evidence="1">
    <location>
        <begin position="606"/>
        <end position="617"/>
    </location>
</feature>
<feature type="domain" description="TAF1C beta-propeller" evidence="2">
    <location>
        <begin position="281"/>
        <end position="418"/>
    </location>
</feature>
<sequence>MQDNTVQMDFQFPQQLFPFFYNSGPPDKVVLHNAGTWGEYGRVSLQGNPGAQSSWKFLSRHQVSTQTWCHTEPVPLPLLSPKKAFTWPTKLPDPLDFREQMESFYMDHSHDAFGCMAEILGENFNFKKGPTEKTRKNAVHMWRVMKGLDRLNYKCCPFSHFTRRLNKYSSLLWDVVPSIPAELLGSLLHEELAHQRDRMLFSETTTGGALDFIPSSQSGYGFLLYPGNMGLSQFNLHRVALQHDREGPSVFSCSSSGSFKFQLKGPIRQISSASLLNTSCVAVRLDHLYGVWQINEGIEPRLMQVIDTQDVATCVSVSPHVLGEVLVASESGCVNLWTVGRGIQKVHGEEANIHFNANSLWRWCDFSAHPRVMLYADRTGVELSDIRTSTVSNSTLFSISKISECRRGERLLLTRYLRDAHTFHHLILTQFSAYIMDERLPSVPMLKWDHMMESPPLFCHILPNSNSSGLTAGVAPTTKIVLGSSTSQEICLLQYSGGRTEACVSRGPTQALLRPKDSLKLLPVQIPHRLDIATNRLSSPAAGLTCVQKRAGEEDGADECICVLQLTEAGDVFYQILEPQGPNTQSQPPAAELEPLPRPTEPAPTVLNSETLIGNTSSEEDVIGPTQDFTGPGFVDESPERFSDSEDSENGRKTRKLKLLKLQVLVNEDPESDRESESDVGEKKKVPQERSTMEKMFCNPSPSISPWEKKTPVKLSENARITWKHWHQKLMRKTRGKKPRQRNSNFATVDIKELLQLPNHDEARPLTEEEEQVQRLRRDMRTCMSQRSLLLQSTASSLIPEPEIVPVPGAVNTDEWQDPLSQRLTASWQGGEEAWKAWWDNYLGVNREEKIKALKRKRKKEKEARRVADGGLCLSSSFTSSVTYQSDLDDFSDGTWWSGASQGAWSDSEGVASSSVADCSLSERTTGAPTVTSDSPCPSSSIMPANRKHSNQQRTPVKDATLPKNNSRIPTAEGDLGAANTTQHKLSHFNILEDQEYVTPTPPSVPLRNMPMDLSDWSGSRSQSQSLSQNPLDPPELLSSQSLFQSQDSLEGLGLTQSSQFLFPCLSSQGSIQLSQSLSQSQSSQGRPGLSQSSQAKKKKFRMGF</sequence>
<dbReference type="PANTHER" id="PTHR15319">
    <property type="entry name" value="TATA BOX-BINDING PROTEIN ASSOCIATED FACTOR RNA POLYMERASE I SUBUNIT C"/>
    <property type="match status" value="1"/>
</dbReference>
<evidence type="ECO:0000259" key="3">
    <source>
        <dbReference type="Pfam" id="PF20642"/>
    </source>
</evidence>
<dbReference type="InterPro" id="IPR049087">
    <property type="entry name" value="TAF1C_beta-prop"/>
</dbReference>